<proteinExistence type="predicted"/>
<dbReference type="OrthoDB" id="884491at2"/>
<evidence type="ECO:0000313" key="2">
    <source>
        <dbReference type="Proteomes" id="UP000199029"/>
    </source>
</evidence>
<dbReference type="RefSeq" id="WP_092670772.1">
    <property type="nucleotide sequence ID" value="NZ_FOXS01000002.1"/>
</dbReference>
<sequence>MILFNLLTLNGQHAREATNLLLLEHLATDVFVDDAIANYRLNADGTVGTEPLYRVIFLTKALLCRHIEDLLSKAFPDNDFRVYTTAVPHVNDAEAERIRGLRLA</sequence>
<dbReference type="EMBL" id="FOXS01000002">
    <property type="protein sequence ID" value="SFQ24777.1"/>
    <property type="molecule type" value="Genomic_DNA"/>
</dbReference>
<name>A0A1I5WZ41_HYMAR</name>
<protein>
    <submittedName>
        <fullName evidence="1">Uncharacterized protein</fullName>
    </submittedName>
</protein>
<dbReference type="Proteomes" id="UP000199029">
    <property type="component" value="Unassembled WGS sequence"/>
</dbReference>
<dbReference type="AlphaFoldDB" id="A0A1I5WZ41"/>
<accession>A0A1I5WZ41</accession>
<organism evidence="1 2">
    <name type="scientific">Hymenobacter arizonensis</name>
    <name type="common">Siccationidurans arizonensis</name>
    <dbReference type="NCBI Taxonomy" id="1227077"/>
    <lineage>
        <taxon>Bacteria</taxon>
        <taxon>Pseudomonadati</taxon>
        <taxon>Bacteroidota</taxon>
        <taxon>Cytophagia</taxon>
        <taxon>Cytophagales</taxon>
        <taxon>Hymenobacteraceae</taxon>
        <taxon>Hymenobacter</taxon>
    </lineage>
</organism>
<evidence type="ECO:0000313" key="1">
    <source>
        <dbReference type="EMBL" id="SFQ24777.1"/>
    </source>
</evidence>
<reference evidence="2" key="1">
    <citation type="submission" date="2016-10" db="EMBL/GenBank/DDBJ databases">
        <authorList>
            <person name="Varghese N."/>
            <person name="Submissions S."/>
        </authorList>
    </citation>
    <scope>NUCLEOTIDE SEQUENCE [LARGE SCALE GENOMIC DNA]</scope>
    <source>
        <strain evidence="2">OR362-8,ATCC BAA-1266,JCM 13504</strain>
    </source>
</reference>
<keyword evidence="2" id="KW-1185">Reference proteome</keyword>
<gene>
    <name evidence="1" type="ORF">SAMN04515668_1556</name>
</gene>
<dbReference type="STRING" id="1227077.SAMN04515668_1556"/>